<dbReference type="NCBIfam" id="NF046018">
    <property type="entry name" value="HisPtaseChptBrucRhz"/>
    <property type="match status" value="1"/>
</dbReference>
<evidence type="ECO:0000313" key="3">
    <source>
        <dbReference type="Proteomes" id="UP000234881"/>
    </source>
</evidence>
<dbReference type="EMBL" id="PKUQ01000047">
    <property type="protein sequence ID" value="PLW75597.1"/>
    <property type="molecule type" value="Genomic_DNA"/>
</dbReference>
<proteinExistence type="predicted"/>
<keyword evidence="3" id="KW-1185">Reference proteome</keyword>
<feature type="domain" description="Histidine phosphotransferase ChpT C-terminal" evidence="1">
    <location>
        <begin position="84"/>
        <end position="203"/>
    </location>
</feature>
<evidence type="ECO:0000259" key="1">
    <source>
        <dbReference type="Pfam" id="PF10090"/>
    </source>
</evidence>
<sequence>MTGIDTLSSMDLAALLCSRVCHDIISPVGAITNGLEVIEEDNGEEMRAFAMELITKSARTASAKLQFARLAFGAAGSAGAEIDTGDAESVARNFMAGEKAELEWEGTRVLMPKNLVKLLLNLVLIGGSTIPRGGTIKVSLAGDARYPTFTLVCEGKNARIPASLDRLLRGRPADDHGIDAHAIQPYYTGLLARESKTDLSFDWVDDTITIIAKPVHIPAAEDMIGVAQPS</sequence>
<comment type="caution">
    <text evidence="2">The sequence shown here is derived from an EMBL/GenBank/DDBJ whole genome shotgun (WGS) entry which is preliminary data.</text>
</comment>
<dbReference type="InterPro" id="IPR018762">
    <property type="entry name" value="ChpT_C"/>
</dbReference>
<dbReference type="GO" id="GO:0016740">
    <property type="term" value="F:transferase activity"/>
    <property type="evidence" value="ECO:0007669"/>
    <property type="project" value="UniProtKB-KW"/>
</dbReference>
<dbReference type="Gene3D" id="3.30.565.10">
    <property type="entry name" value="Histidine kinase-like ATPase, C-terminal domain"/>
    <property type="match status" value="1"/>
</dbReference>
<dbReference type="AlphaFoldDB" id="A0A2N5XMF6"/>
<name>A0A2N5XMF6_9HYPH</name>
<dbReference type="Proteomes" id="UP000234881">
    <property type="component" value="Unassembled WGS sequence"/>
</dbReference>
<accession>A0A2N5XMF6</accession>
<protein>
    <submittedName>
        <fullName evidence="2">Histidine phosphotransferase</fullName>
    </submittedName>
</protein>
<dbReference type="OrthoDB" id="9803702at2"/>
<keyword evidence="2" id="KW-0808">Transferase</keyword>
<evidence type="ECO:0000313" key="2">
    <source>
        <dbReference type="EMBL" id="PLW75597.1"/>
    </source>
</evidence>
<dbReference type="RefSeq" id="WP_101535299.1">
    <property type="nucleotide sequence ID" value="NZ_JBFHIU010000045.1"/>
</dbReference>
<gene>
    <name evidence="2" type="ORF">C0081_18260</name>
</gene>
<reference evidence="2 3" key="1">
    <citation type="submission" date="2018-01" db="EMBL/GenBank/DDBJ databases">
        <title>The draft genome sequence of Cohaesibacter sp. H1304.</title>
        <authorList>
            <person name="Wang N.-N."/>
            <person name="Du Z.-J."/>
        </authorList>
    </citation>
    <scope>NUCLEOTIDE SEQUENCE [LARGE SCALE GENOMIC DNA]</scope>
    <source>
        <strain evidence="2 3">H1304</strain>
    </source>
</reference>
<organism evidence="2 3">
    <name type="scientific">Cohaesibacter celericrescens</name>
    <dbReference type="NCBI Taxonomy" id="2067669"/>
    <lineage>
        <taxon>Bacteria</taxon>
        <taxon>Pseudomonadati</taxon>
        <taxon>Pseudomonadota</taxon>
        <taxon>Alphaproteobacteria</taxon>
        <taxon>Hyphomicrobiales</taxon>
        <taxon>Cohaesibacteraceae</taxon>
    </lineage>
</organism>
<dbReference type="Gene3D" id="1.10.287.130">
    <property type="match status" value="1"/>
</dbReference>
<dbReference type="Pfam" id="PF10090">
    <property type="entry name" value="HPTransfase"/>
    <property type="match status" value="1"/>
</dbReference>
<dbReference type="InterPro" id="IPR036890">
    <property type="entry name" value="HATPase_C_sf"/>
</dbReference>